<dbReference type="EMBL" id="JTCM02000036">
    <property type="protein sequence ID" value="NEU74167.1"/>
    <property type="molecule type" value="Genomic_DNA"/>
</dbReference>
<dbReference type="SUPFAM" id="SSF53067">
    <property type="entry name" value="Actin-like ATPase domain"/>
    <property type="match status" value="2"/>
</dbReference>
<dbReference type="GO" id="GO:0005975">
    <property type="term" value="P:carbohydrate metabolic process"/>
    <property type="evidence" value="ECO:0007669"/>
    <property type="project" value="InterPro"/>
</dbReference>
<evidence type="ECO:0000256" key="3">
    <source>
        <dbReference type="ARBA" id="ARBA00022777"/>
    </source>
</evidence>
<evidence type="ECO:0000313" key="7">
    <source>
        <dbReference type="Proteomes" id="UP000031549"/>
    </source>
</evidence>
<comment type="similarity">
    <text evidence="1">Belongs to the FGGY kinase family.</text>
</comment>
<dbReference type="InterPro" id="IPR043129">
    <property type="entry name" value="ATPase_NBD"/>
</dbReference>
<evidence type="ECO:0000313" key="6">
    <source>
        <dbReference type="EMBL" id="NEU74167.1"/>
    </source>
</evidence>
<dbReference type="AlphaFoldDB" id="A0A846H9A5"/>
<evidence type="ECO:0000256" key="2">
    <source>
        <dbReference type="ARBA" id="ARBA00022679"/>
    </source>
</evidence>
<dbReference type="Pfam" id="PF02782">
    <property type="entry name" value="FGGY_C"/>
    <property type="match status" value="1"/>
</dbReference>
<keyword evidence="2" id="KW-0808">Transferase</keyword>
<evidence type="ECO:0000256" key="1">
    <source>
        <dbReference type="ARBA" id="ARBA00009156"/>
    </source>
</evidence>
<reference evidence="6 7" key="1">
    <citation type="journal article" date="2015" name="Genome Announc.">
        <title>Draft Genome Sequence of Cyanobacterium Hassallia byssoidea Strain VB512170, Isolated from Monuments in India.</title>
        <authorList>
            <person name="Singh D."/>
            <person name="Chandrababunaidu M.M."/>
            <person name="Panda A."/>
            <person name="Sen D."/>
            <person name="Bhattacharyya S."/>
            <person name="Adhikary S.P."/>
            <person name="Tripathy S."/>
        </authorList>
    </citation>
    <scope>NUCLEOTIDE SEQUENCE [LARGE SCALE GENOMIC DNA]</scope>
    <source>
        <strain evidence="6 7">VB512170</strain>
    </source>
</reference>
<comment type="caution">
    <text evidence="6">The sequence shown here is derived from an EMBL/GenBank/DDBJ whole genome shotgun (WGS) entry which is preliminary data.</text>
</comment>
<feature type="domain" description="Carbohydrate kinase FGGY N-terminal" evidence="4">
    <location>
        <begin position="7"/>
        <end position="248"/>
    </location>
</feature>
<feature type="domain" description="Carbohydrate kinase FGGY C-terminal" evidence="5">
    <location>
        <begin position="257"/>
        <end position="450"/>
    </location>
</feature>
<dbReference type="InterPro" id="IPR018484">
    <property type="entry name" value="FGGY_N"/>
</dbReference>
<dbReference type="InterPro" id="IPR018485">
    <property type="entry name" value="FGGY_C"/>
</dbReference>
<name>A0A846H9A5_9CYAN</name>
<dbReference type="CDD" id="cd07779">
    <property type="entry name" value="ASKHA_NBD_FGGY_YgcE-like"/>
    <property type="match status" value="1"/>
</dbReference>
<evidence type="ECO:0000259" key="4">
    <source>
        <dbReference type="Pfam" id="PF00370"/>
    </source>
</evidence>
<gene>
    <name evidence="6" type="ORF">PI95_016775</name>
</gene>
<keyword evidence="7" id="KW-1185">Reference proteome</keyword>
<organism evidence="6 7">
    <name type="scientific">Hassallia byssoidea VB512170</name>
    <dbReference type="NCBI Taxonomy" id="1304833"/>
    <lineage>
        <taxon>Bacteria</taxon>
        <taxon>Bacillati</taxon>
        <taxon>Cyanobacteriota</taxon>
        <taxon>Cyanophyceae</taxon>
        <taxon>Nostocales</taxon>
        <taxon>Tolypothrichaceae</taxon>
        <taxon>Hassallia</taxon>
    </lineage>
</organism>
<protein>
    <submittedName>
        <fullName evidence="6">Xylulose kinase</fullName>
    </submittedName>
</protein>
<dbReference type="Gene3D" id="3.30.420.40">
    <property type="match status" value="2"/>
</dbReference>
<dbReference type="GO" id="GO:0016301">
    <property type="term" value="F:kinase activity"/>
    <property type="evidence" value="ECO:0007669"/>
    <property type="project" value="UniProtKB-KW"/>
</dbReference>
<proteinExistence type="inferred from homology"/>
<dbReference type="InterPro" id="IPR050406">
    <property type="entry name" value="FGGY_Carb_Kinase"/>
</dbReference>
<dbReference type="PIRSF" id="PIRSF000538">
    <property type="entry name" value="GlpK"/>
    <property type="match status" value="1"/>
</dbReference>
<dbReference type="Pfam" id="PF00370">
    <property type="entry name" value="FGGY_N"/>
    <property type="match status" value="1"/>
</dbReference>
<accession>A0A846H9A5</accession>
<dbReference type="InterPro" id="IPR000577">
    <property type="entry name" value="Carb_kinase_FGGY"/>
</dbReference>
<dbReference type="Proteomes" id="UP000031549">
    <property type="component" value="Unassembled WGS sequence"/>
</dbReference>
<evidence type="ECO:0000259" key="5">
    <source>
        <dbReference type="Pfam" id="PF02782"/>
    </source>
</evidence>
<keyword evidence="3 6" id="KW-0418">Kinase</keyword>
<sequence length="513" mass="56334">MNHNKLVIGIDCSTTACKAIAWNKQGKSVAEGRATYPLLQPQADWYEQDANQWWYSTCDALKQLLTQIDTKQIEAICITHQRETFVAVDSEGKAVRNAIVWMDKRSRQQVNFLAEKIGKEELNQLTGKPNAMTPSLPKIIWLTQHEMETVSRTHKFLDVHGYLVYQLTKNFRTSLASADPMGVIDMQANTWADDLLSCLGLQTEQFAELVQPGSVIGYVNESAAAATGLPDNLPIIAGAGDGQCAGLGANAVGNNRAYLNLGTAIASGIISRDYLVNSAFRTVYAPIEKSYFLENVLQGGVFTINWFVEKFANDLRYNNLNLSPEEILETAAAKLPPGADGLILVPYWNHVMNPYWDASATGITIGWTGTHGREHLYRAILEGIAFEQRLVGDGVMAAMQQKFSEYVVMGGGSQSPLWCQIIADITGVPVVRATTTEATCLGAGILCAVAVGWYPDINIAAESMTTGTGSRFTPDSQTQAIYEKLYTEVYKPLFPTLQSLVQRLTDLTQVQKN</sequence>
<dbReference type="PANTHER" id="PTHR43095:SF5">
    <property type="entry name" value="XYLULOSE KINASE"/>
    <property type="match status" value="1"/>
</dbReference>
<dbReference type="PANTHER" id="PTHR43095">
    <property type="entry name" value="SUGAR KINASE"/>
    <property type="match status" value="1"/>
</dbReference>